<dbReference type="EMBL" id="AP019376">
    <property type="protein sequence ID" value="BBH91416.1"/>
    <property type="molecule type" value="Genomic_DNA"/>
</dbReference>
<dbReference type="AlphaFoldDB" id="A0A455SUW2"/>
<dbReference type="PANTHER" id="PTHR10907:SF47">
    <property type="entry name" value="REGUCALCIN"/>
    <property type="match status" value="1"/>
</dbReference>
<feature type="binding site" evidence="3">
    <location>
        <position position="147"/>
    </location>
    <ligand>
        <name>a divalent metal cation</name>
        <dbReference type="ChEBI" id="CHEBI:60240"/>
    </ligand>
</feature>
<keyword evidence="3" id="KW-0862">Zinc</keyword>
<proteinExistence type="inferred from homology"/>
<feature type="binding site" evidence="3">
    <location>
        <position position="99"/>
    </location>
    <ligand>
        <name>substrate</name>
    </ligand>
</feature>
<name>A0A455SUW2_9CHLR</name>
<dbReference type="InterPro" id="IPR011042">
    <property type="entry name" value="6-blade_b-propeller_TolB-like"/>
</dbReference>
<sequence length="290" mass="32615">MSELEHLLPLQNTLGEGPRWNEVTQRLYWVDIVNKCYYHYTPATGHYEQIHVGTQIGTLAFREQGNLILATQEGFAFWDEQTRQLHHLINPEAEKPHMRFNDGAVDCQGRFWAGSMDEYEQEDIGTLYRLDPDGSLHIILTNLGISNGIGWNPDNTIMYFIDSPRRTISAFDFNATTGTISNERPLVTITDAGTIPDGLTVDSEGGIWCAHWGGAKIVRYTPDGEVERIIPIPAPHVTSCTFGGPRMDELYITTARKALSTEQLARSPFSGDLFRLKVGIRGLPVYRFKG</sequence>
<evidence type="ECO:0000256" key="2">
    <source>
        <dbReference type="PIRSR" id="PIRSR605511-1"/>
    </source>
</evidence>
<comment type="cofactor">
    <cofactor evidence="3">
        <name>Zn(2+)</name>
        <dbReference type="ChEBI" id="CHEBI:29105"/>
    </cofactor>
    <text evidence="3">Binds 1 divalent metal cation per subunit.</text>
</comment>
<dbReference type="InterPro" id="IPR005511">
    <property type="entry name" value="SMP-30"/>
</dbReference>
<keyword evidence="3" id="KW-0479">Metal-binding</keyword>
<feature type="binding site" evidence="3">
    <location>
        <position position="197"/>
    </location>
    <ligand>
        <name>a divalent metal cation</name>
        <dbReference type="ChEBI" id="CHEBI:60240"/>
    </ligand>
</feature>
<evidence type="ECO:0000313" key="5">
    <source>
        <dbReference type="EMBL" id="BBH91416.1"/>
    </source>
</evidence>
<gene>
    <name evidence="5" type="ORF">KTC_61670</name>
</gene>
<dbReference type="InterPro" id="IPR013658">
    <property type="entry name" value="SGL"/>
</dbReference>
<evidence type="ECO:0000259" key="4">
    <source>
        <dbReference type="Pfam" id="PF08450"/>
    </source>
</evidence>
<feature type="active site" description="Proton donor/acceptor" evidence="2">
    <location>
        <position position="197"/>
    </location>
</feature>
<protein>
    <submittedName>
        <fullName evidence="5">Gluconolaconase</fullName>
    </submittedName>
</protein>
<dbReference type="SUPFAM" id="SSF63829">
    <property type="entry name" value="Calcium-dependent phosphotriesterase"/>
    <property type="match status" value="1"/>
</dbReference>
<dbReference type="Pfam" id="PF08450">
    <property type="entry name" value="SGL"/>
    <property type="match status" value="1"/>
</dbReference>
<evidence type="ECO:0000256" key="1">
    <source>
        <dbReference type="ARBA" id="ARBA00008853"/>
    </source>
</evidence>
<dbReference type="Gene3D" id="2.120.10.30">
    <property type="entry name" value="TolB, C-terminal domain"/>
    <property type="match status" value="1"/>
</dbReference>
<dbReference type="GO" id="GO:0019853">
    <property type="term" value="P:L-ascorbic acid biosynthetic process"/>
    <property type="evidence" value="ECO:0007669"/>
    <property type="project" value="TreeGrafter"/>
</dbReference>
<comment type="similarity">
    <text evidence="1">Belongs to the SMP-30/CGR1 family.</text>
</comment>
<dbReference type="GO" id="GO:0004341">
    <property type="term" value="F:gluconolactonase activity"/>
    <property type="evidence" value="ECO:0007669"/>
    <property type="project" value="TreeGrafter"/>
</dbReference>
<dbReference type="PRINTS" id="PR01790">
    <property type="entry name" value="SMP30FAMILY"/>
</dbReference>
<organism evidence="5">
    <name type="scientific">Thermosporothrix sp. COM3</name>
    <dbReference type="NCBI Taxonomy" id="2490863"/>
    <lineage>
        <taxon>Bacteria</taxon>
        <taxon>Bacillati</taxon>
        <taxon>Chloroflexota</taxon>
        <taxon>Ktedonobacteria</taxon>
        <taxon>Ktedonobacterales</taxon>
        <taxon>Thermosporotrichaceae</taxon>
        <taxon>Thermosporothrix</taxon>
    </lineage>
</organism>
<accession>A0A455SUW2</accession>
<feature type="binding site" evidence="3">
    <location>
        <position position="16"/>
    </location>
    <ligand>
        <name>a divalent metal cation</name>
        <dbReference type="ChEBI" id="CHEBI:60240"/>
    </ligand>
</feature>
<reference evidence="5" key="1">
    <citation type="submission" date="2018-12" db="EMBL/GenBank/DDBJ databases">
        <title>Novel natural products biosynthetic potential of the class Ktedonobacteria.</title>
        <authorList>
            <person name="Zheng Y."/>
            <person name="Saitou A."/>
            <person name="Wang C.M."/>
            <person name="Toyoda A."/>
            <person name="Minakuchi Y."/>
            <person name="Sekiguchi Y."/>
            <person name="Ueda K."/>
            <person name="Takano H."/>
            <person name="Sakai Y."/>
            <person name="Yokota A."/>
            <person name="Yabe S."/>
        </authorList>
    </citation>
    <scope>NUCLEOTIDE SEQUENCE</scope>
    <source>
        <strain evidence="5">COM3</strain>
    </source>
</reference>
<feature type="domain" description="SMP-30/Gluconolactonase/LRE-like region" evidence="4">
    <location>
        <begin position="14"/>
        <end position="256"/>
    </location>
</feature>
<feature type="binding site" evidence="3">
    <location>
        <position position="101"/>
    </location>
    <ligand>
        <name>substrate</name>
    </ligand>
</feature>
<dbReference type="PANTHER" id="PTHR10907">
    <property type="entry name" value="REGUCALCIN"/>
    <property type="match status" value="1"/>
</dbReference>
<evidence type="ECO:0000256" key="3">
    <source>
        <dbReference type="PIRSR" id="PIRSR605511-2"/>
    </source>
</evidence>
<dbReference type="GO" id="GO:0005509">
    <property type="term" value="F:calcium ion binding"/>
    <property type="evidence" value="ECO:0007669"/>
    <property type="project" value="TreeGrafter"/>
</dbReference>